<comment type="caution">
    <text evidence="2">The sequence shown here is derived from an EMBL/GenBank/DDBJ whole genome shotgun (WGS) entry which is preliminary data.</text>
</comment>
<evidence type="ECO:0000313" key="2">
    <source>
        <dbReference type="EMBL" id="VTT58665.1"/>
    </source>
</evidence>
<evidence type="ECO:0000313" key="3">
    <source>
        <dbReference type="Proteomes" id="UP000760494"/>
    </source>
</evidence>
<proteinExistence type="predicted"/>
<gene>
    <name evidence="2" type="ORF">C2S_3602</name>
</gene>
<sequence>MSDTSTSDIFADFHLKSSTRTPSREQQRSDTFALIPKFSSMSECVSRVEGVVAPREILRHLEVMLCAEEEDLRRAVHSPVFRNNSTKYLGACFKVCDPNLLPHEPGFWLDGVNNAPDEILITNANATAADTNSDSGESTDSIDSQSSDGVPDIWYPVDGYGVLEQRWKQFSRAVLENAVTYGGYVRDPLHENINAQCAEIAPFAALLLNMSGANVTPFNNENEGGTNE</sequence>
<accession>A0A9Q9U5P6</accession>
<dbReference type="AlphaFoldDB" id="A0A9Q9U5P6"/>
<evidence type="ECO:0000256" key="1">
    <source>
        <dbReference type="SAM" id="MobiDB-lite"/>
    </source>
</evidence>
<protein>
    <submittedName>
        <fullName evidence="2">Uncharacterized protein</fullName>
    </submittedName>
</protein>
<name>A0A9Q9U5P6_FUSFU</name>
<dbReference type="EMBL" id="CABFJX010000024">
    <property type="protein sequence ID" value="VTT58665.1"/>
    <property type="molecule type" value="Genomic_DNA"/>
</dbReference>
<reference evidence="2" key="1">
    <citation type="submission" date="2019-05" db="EMBL/GenBank/DDBJ databases">
        <authorList>
            <person name="Piombo E."/>
        </authorList>
    </citation>
    <scope>NUCLEOTIDE SEQUENCE</scope>
    <source>
        <strain evidence="2">C2S</strain>
    </source>
</reference>
<feature type="region of interest" description="Disordered" evidence="1">
    <location>
        <begin position="127"/>
        <end position="149"/>
    </location>
</feature>
<organism evidence="2 3">
    <name type="scientific">Fusarium fujikuroi</name>
    <name type="common">Bakanae and foot rot disease fungus</name>
    <name type="synonym">Gibberella fujikuroi</name>
    <dbReference type="NCBI Taxonomy" id="5127"/>
    <lineage>
        <taxon>Eukaryota</taxon>
        <taxon>Fungi</taxon>
        <taxon>Dikarya</taxon>
        <taxon>Ascomycota</taxon>
        <taxon>Pezizomycotina</taxon>
        <taxon>Sordariomycetes</taxon>
        <taxon>Hypocreomycetidae</taxon>
        <taxon>Hypocreales</taxon>
        <taxon>Nectriaceae</taxon>
        <taxon>Fusarium</taxon>
        <taxon>Fusarium fujikuroi species complex</taxon>
    </lineage>
</organism>
<feature type="compositionally biased region" description="Polar residues" evidence="1">
    <location>
        <begin position="136"/>
        <end position="148"/>
    </location>
</feature>
<dbReference type="Proteomes" id="UP000760494">
    <property type="component" value="Unassembled WGS sequence"/>
</dbReference>